<dbReference type="AlphaFoldDB" id="A0A5C3L097"/>
<gene>
    <name evidence="2" type="ORF">FA15DRAFT_324210</name>
</gene>
<evidence type="ECO:0008006" key="4">
    <source>
        <dbReference type="Google" id="ProtNLM"/>
    </source>
</evidence>
<keyword evidence="3" id="KW-1185">Reference proteome</keyword>
<sequence>MCFYFRCTTLYFPLLLSRCSLRTCIFCSLRSLRSESDARSSLIRLGAGIGTARKLELFGRSRSSQHRGTVHCSILHESSPLVPLFCISSLPFATVSSCTLPLPHVYHGSFDSLPEFLPQSLNFVQSVLAVHYLYFSRCVV</sequence>
<proteinExistence type="predicted"/>
<keyword evidence="1" id="KW-0732">Signal</keyword>
<evidence type="ECO:0000256" key="1">
    <source>
        <dbReference type="SAM" id="SignalP"/>
    </source>
</evidence>
<evidence type="ECO:0000313" key="2">
    <source>
        <dbReference type="EMBL" id="TFK25860.1"/>
    </source>
</evidence>
<dbReference type="Proteomes" id="UP000307440">
    <property type="component" value="Unassembled WGS sequence"/>
</dbReference>
<feature type="chain" id="PRO_5022757461" description="Secreted protein" evidence="1">
    <location>
        <begin position="23"/>
        <end position="140"/>
    </location>
</feature>
<protein>
    <recommendedName>
        <fullName evidence="4">Secreted protein</fullName>
    </recommendedName>
</protein>
<feature type="signal peptide" evidence="1">
    <location>
        <begin position="1"/>
        <end position="22"/>
    </location>
</feature>
<organism evidence="2 3">
    <name type="scientific">Coprinopsis marcescibilis</name>
    <name type="common">Agaric fungus</name>
    <name type="synonym">Psathyrella marcescibilis</name>
    <dbReference type="NCBI Taxonomy" id="230819"/>
    <lineage>
        <taxon>Eukaryota</taxon>
        <taxon>Fungi</taxon>
        <taxon>Dikarya</taxon>
        <taxon>Basidiomycota</taxon>
        <taxon>Agaricomycotina</taxon>
        <taxon>Agaricomycetes</taxon>
        <taxon>Agaricomycetidae</taxon>
        <taxon>Agaricales</taxon>
        <taxon>Agaricineae</taxon>
        <taxon>Psathyrellaceae</taxon>
        <taxon>Coprinopsis</taxon>
    </lineage>
</organism>
<evidence type="ECO:0000313" key="3">
    <source>
        <dbReference type="Proteomes" id="UP000307440"/>
    </source>
</evidence>
<name>A0A5C3L097_COPMA</name>
<reference evidence="2 3" key="1">
    <citation type="journal article" date="2019" name="Nat. Ecol. Evol.">
        <title>Megaphylogeny resolves global patterns of mushroom evolution.</title>
        <authorList>
            <person name="Varga T."/>
            <person name="Krizsan K."/>
            <person name="Foldi C."/>
            <person name="Dima B."/>
            <person name="Sanchez-Garcia M."/>
            <person name="Sanchez-Ramirez S."/>
            <person name="Szollosi G.J."/>
            <person name="Szarkandi J.G."/>
            <person name="Papp V."/>
            <person name="Albert L."/>
            <person name="Andreopoulos W."/>
            <person name="Angelini C."/>
            <person name="Antonin V."/>
            <person name="Barry K.W."/>
            <person name="Bougher N.L."/>
            <person name="Buchanan P."/>
            <person name="Buyck B."/>
            <person name="Bense V."/>
            <person name="Catcheside P."/>
            <person name="Chovatia M."/>
            <person name="Cooper J."/>
            <person name="Damon W."/>
            <person name="Desjardin D."/>
            <person name="Finy P."/>
            <person name="Geml J."/>
            <person name="Haridas S."/>
            <person name="Hughes K."/>
            <person name="Justo A."/>
            <person name="Karasinski D."/>
            <person name="Kautmanova I."/>
            <person name="Kiss B."/>
            <person name="Kocsube S."/>
            <person name="Kotiranta H."/>
            <person name="LaButti K.M."/>
            <person name="Lechner B.E."/>
            <person name="Liimatainen K."/>
            <person name="Lipzen A."/>
            <person name="Lukacs Z."/>
            <person name="Mihaltcheva S."/>
            <person name="Morgado L.N."/>
            <person name="Niskanen T."/>
            <person name="Noordeloos M.E."/>
            <person name="Ohm R.A."/>
            <person name="Ortiz-Santana B."/>
            <person name="Ovrebo C."/>
            <person name="Racz N."/>
            <person name="Riley R."/>
            <person name="Savchenko A."/>
            <person name="Shiryaev A."/>
            <person name="Soop K."/>
            <person name="Spirin V."/>
            <person name="Szebenyi C."/>
            <person name="Tomsovsky M."/>
            <person name="Tulloss R.E."/>
            <person name="Uehling J."/>
            <person name="Grigoriev I.V."/>
            <person name="Vagvolgyi C."/>
            <person name="Papp T."/>
            <person name="Martin F.M."/>
            <person name="Miettinen O."/>
            <person name="Hibbett D.S."/>
            <person name="Nagy L.G."/>
        </authorList>
    </citation>
    <scope>NUCLEOTIDE SEQUENCE [LARGE SCALE GENOMIC DNA]</scope>
    <source>
        <strain evidence="2 3">CBS 121175</strain>
    </source>
</reference>
<dbReference type="EMBL" id="ML210181">
    <property type="protein sequence ID" value="TFK25860.1"/>
    <property type="molecule type" value="Genomic_DNA"/>
</dbReference>
<accession>A0A5C3L097</accession>